<protein>
    <submittedName>
        <fullName evidence="3">Bifunctional diguanylate cyclase/phosphodiesterase</fullName>
    </submittedName>
</protein>
<dbReference type="NCBIfam" id="TIGR00254">
    <property type="entry name" value="GGDEF"/>
    <property type="match status" value="1"/>
</dbReference>
<organism evidence="3 4">
    <name type="scientific">Metapseudomonas boanensis</name>
    <dbReference type="NCBI Taxonomy" id="2822138"/>
    <lineage>
        <taxon>Bacteria</taxon>
        <taxon>Pseudomonadati</taxon>
        <taxon>Pseudomonadota</taxon>
        <taxon>Gammaproteobacteria</taxon>
        <taxon>Pseudomonadales</taxon>
        <taxon>Pseudomonadaceae</taxon>
        <taxon>Metapseudomonas</taxon>
    </lineage>
</organism>
<dbReference type="InterPro" id="IPR052155">
    <property type="entry name" value="Biofilm_reg_signaling"/>
</dbReference>
<dbReference type="RefSeq" id="WP_215375170.1">
    <property type="nucleotide sequence ID" value="NZ_JAGTIS010000006.1"/>
</dbReference>
<evidence type="ECO:0000313" key="3">
    <source>
        <dbReference type="EMBL" id="MBT8767066.1"/>
    </source>
</evidence>
<dbReference type="Gene3D" id="3.20.20.450">
    <property type="entry name" value="EAL domain"/>
    <property type="match status" value="1"/>
</dbReference>
<evidence type="ECO:0000259" key="1">
    <source>
        <dbReference type="PROSITE" id="PS50883"/>
    </source>
</evidence>
<dbReference type="InterPro" id="IPR043128">
    <property type="entry name" value="Rev_trsase/Diguanyl_cyclase"/>
</dbReference>
<dbReference type="SMART" id="SM00052">
    <property type="entry name" value="EAL"/>
    <property type="match status" value="1"/>
</dbReference>
<dbReference type="SUPFAM" id="SSF55073">
    <property type="entry name" value="Nucleotide cyclase"/>
    <property type="match status" value="1"/>
</dbReference>
<dbReference type="Pfam" id="PF00563">
    <property type="entry name" value="EAL"/>
    <property type="match status" value="1"/>
</dbReference>
<keyword evidence="4" id="KW-1185">Reference proteome</keyword>
<dbReference type="InterPro" id="IPR001633">
    <property type="entry name" value="EAL_dom"/>
</dbReference>
<accession>A0ABS5XH99</accession>
<dbReference type="PROSITE" id="PS50887">
    <property type="entry name" value="GGDEF"/>
    <property type="match status" value="1"/>
</dbReference>
<name>A0ABS5XH99_9GAMM</name>
<dbReference type="SMART" id="SM00267">
    <property type="entry name" value="GGDEF"/>
    <property type="match status" value="1"/>
</dbReference>
<dbReference type="Pfam" id="PF00990">
    <property type="entry name" value="GGDEF"/>
    <property type="match status" value="1"/>
</dbReference>
<dbReference type="SUPFAM" id="SSF141868">
    <property type="entry name" value="EAL domain-like"/>
    <property type="match status" value="1"/>
</dbReference>
<dbReference type="PANTHER" id="PTHR44757:SF2">
    <property type="entry name" value="BIOFILM ARCHITECTURE MAINTENANCE PROTEIN MBAA"/>
    <property type="match status" value="1"/>
</dbReference>
<dbReference type="InterPro" id="IPR029787">
    <property type="entry name" value="Nucleotide_cyclase"/>
</dbReference>
<gene>
    <name evidence="3" type="ORF">J7302_13180</name>
</gene>
<dbReference type="Proteomes" id="UP001519667">
    <property type="component" value="Unassembled WGS sequence"/>
</dbReference>
<feature type="domain" description="EAL" evidence="1">
    <location>
        <begin position="158"/>
        <end position="411"/>
    </location>
</feature>
<dbReference type="InterPro" id="IPR035919">
    <property type="entry name" value="EAL_sf"/>
</dbReference>
<evidence type="ECO:0000259" key="2">
    <source>
        <dbReference type="PROSITE" id="PS50887"/>
    </source>
</evidence>
<dbReference type="PROSITE" id="PS50883">
    <property type="entry name" value="EAL"/>
    <property type="match status" value="1"/>
</dbReference>
<dbReference type="Gene3D" id="3.30.70.270">
    <property type="match status" value="1"/>
</dbReference>
<sequence>MTQQGLWCFNDSKSSIRRQRPLLHIEIGTFREINETLGYREGDRLLQEVATRLRTALEEGQTAAHIAESSFAVLLPKADAARACRAAKRILDTLAEPLELSGLLLDVDSSIGIALFPGHGNDPDALLRRANVAHYQAGPLNKRVAIYAGALDNENTQRLTLMTDLRRAIDCEELLLLYQPKLKVVSGRVCGAEALIRWIHPEHGLVNPDRFIKLAENAGLITRVTYWVLNAALRESYAWHNSGEAVPIAVNLSSHDLRDPNLLGHIQESLTTWGAQPTWIQFELTESCLMEDLPVAQKVLQQLHDLGFKLFIDDFGTGYSSLSYLRRLPVDYIKIDQSFVTNMESDEDSAVIVRSTIDLAHNLGLEVVAEGVESRSIMDLLAGWGCEEAQGYCISKPIPGNDFQEWKSSFLWSV</sequence>
<evidence type="ECO:0000313" key="4">
    <source>
        <dbReference type="Proteomes" id="UP001519667"/>
    </source>
</evidence>
<reference evidence="3 4" key="1">
    <citation type="submission" date="2021-04" db="EMBL/GenBank/DDBJ databases">
        <title>Pseudomonas boanensis sp. nov., a bacterium isolated from river water used for household purposes in Boane District, Mozambique.</title>
        <authorList>
            <person name="Nicklasson M."/>
            <person name="Martin-Rodriguez A.J."/>
            <person name="Thorell K."/>
            <person name="Neves L."/>
            <person name="Mussagy A."/>
            <person name="Rydberg H.A."/>
            <person name="Hernroth B."/>
            <person name="Svensson-Stadler L."/>
            <person name="Sjoling A."/>
        </authorList>
    </citation>
    <scope>NUCLEOTIDE SEQUENCE [LARGE SCALE GENOMIC DNA]</scope>
    <source>
        <strain evidence="3 4">DB1</strain>
    </source>
</reference>
<comment type="caution">
    <text evidence="3">The sequence shown here is derived from an EMBL/GenBank/DDBJ whole genome shotgun (WGS) entry which is preliminary data.</text>
</comment>
<dbReference type="InterPro" id="IPR000160">
    <property type="entry name" value="GGDEF_dom"/>
</dbReference>
<dbReference type="CDD" id="cd01948">
    <property type="entry name" value="EAL"/>
    <property type="match status" value="1"/>
</dbReference>
<dbReference type="CDD" id="cd01949">
    <property type="entry name" value="GGDEF"/>
    <property type="match status" value="1"/>
</dbReference>
<feature type="domain" description="GGDEF" evidence="2">
    <location>
        <begin position="18"/>
        <end position="150"/>
    </location>
</feature>
<dbReference type="PANTHER" id="PTHR44757">
    <property type="entry name" value="DIGUANYLATE CYCLASE DGCP"/>
    <property type="match status" value="1"/>
</dbReference>
<proteinExistence type="predicted"/>
<dbReference type="EMBL" id="JAGTIS010000006">
    <property type="protein sequence ID" value="MBT8767066.1"/>
    <property type="molecule type" value="Genomic_DNA"/>
</dbReference>